<keyword evidence="8" id="KW-0285">Flavoprotein</keyword>
<organism evidence="18 19">
    <name type="scientific">Geodia barretti</name>
    <name type="common">Barrett's horny sponge</name>
    <dbReference type="NCBI Taxonomy" id="519541"/>
    <lineage>
        <taxon>Eukaryota</taxon>
        <taxon>Metazoa</taxon>
        <taxon>Porifera</taxon>
        <taxon>Demospongiae</taxon>
        <taxon>Heteroscleromorpha</taxon>
        <taxon>Tetractinellida</taxon>
        <taxon>Astrophorina</taxon>
        <taxon>Geodiidae</taxon>
        <taxon>Geodia</taxon>
    </lineage>
</organism>
<reference evidence="18" key="1">
    <citation type="submission" date="2023-03" db="EMBL/GenBank/DDBJ databases">
        <authorList>
            <person name="Steffen K."/>
            <person name="Cardenas P."/>
        </authorList>
    </citation>
    <scope>NUCLEOTIDE SEQUENCE</scope>
</reference>
<dbReference type="SUPFAM" id="SSF50475">
    <property type="entry name" value="FMN-binding split barrel"/>
    <property type="match status" value="1"/>
</dbReference>
<dbReference type="InterPro" id="IPR019740">
    <property type="entry name" value="Pyridox_Oxase_CS"/>
</dbReference>
<comment type="catalytic activity">
    <reaction evidence="13">
        <text>pyridoxine 5'-phosphate + O2 = pyridoxal 5'-phosphate + H2O2</text>
        <dbReference type="Rhea" id="RHEA:15149"/>
        <dbReference type="ChEBI" id="CHEBI:15379"/>
        <dbReference type="ChEBI" id="CHEBI:16240"/>
        <dbReference type="ChEBI" id="CHEBI:58589"/>
        <dbReference type="ChEBI" id="CHEBI:597326"/>
        <dbReference type="EC" id="1.4.3.5"/>
    </reaction>
    <physiologicalReaction direction="left-to-right" evidence="13">
        <dbReference type="Rhea" id="RHEA:15150"/>
    </physiologicalReaction>
</comment>
<dbReference type="NCBIfam" id="TIGR00558">
    <property type="entry name" value="pdxH"/>
    <property type="match status" value="1"/>
</dbReference>
<dbReference type="EMBL" id="CASHTH010003624">
    <property type="protein sequence ID" value="CAI8047274.1"/>
    <property type="molecule type" value="Genomic_DNA"/>
</dbReference>
<dbReference type="GO" id="GO:0010181">
    <property type="term" value="F:FMN binding"/>
    <property type="evidence" value="ECO:0007669"/>
    <property type="project" value="InterPro"/>
</dbReference>
<dbReference type="InterPro" id="IPR000659">
    <property type="entry name" value="Pyridox_Oxase"/>
</dbReference>
<evidence type="ECO:0000256" key="10">
    <source>
        <dbReference type="ARBA" id="ARBA00023002"/>
    </source>
</evidence>
<evidence type="ECO:0000256" key="13">
    <source>
        <dbReference type="ARBA" id="ARBA00052947"/>
    </source>
</evidence>
<dbReference type="Pfam" id="PF10590">
    <property type="entry name" value="PNP_phzG_C"/>
    <property type="match status" value="1"/>
</dbReference>
<dbReference type="GO" id="GO:0008615">
    <property type="term" value="P:pyridoxine biosynthetic process"/>
    <property type="evidence" value="ECO:0007669"/>
    <property type="project" value="UniProtKB-KW"/>
</dbReference>
<sequence>MDTDKLRREYRAQSGHLLEENASSDPFEQFEQWFADAIAAKLDLPDAMTLATATPQGIPSARMVVLRGFDANGFCFYTDYESQKGKELAENPNAALVFYWRELDRQVRSTGIAEKMSAEESDAYFASRPVESQLAVQTERQSLVIAGREHLTEGFQRAEQTYSQDTISRPLHWGGYRLVPNLFEFWQGCPSRLHDRLCYTLLPDGAWEMKRLSP</sequence>
<comment type="cofactor">
    <cofactor evidence="1">
        <name>FMN</name>
        <dbReference type="ChEBI" id="CHEBI:58210"/>
    </cofactor>
</comment>
<dbReference type="PANTHER" id="PTHR10851:SF0">
    <property type="entry name" value="PYRIDOXINE-5'-PHOSPHATE OXIDASE"/>
    <property type="match status" value="1"/>
</dbReference>
<name>A0AA35X7Q0_GEOBA</name>
<dbReference type="Gene3D" id="2.30.110.10">
    <property type="entry name" value="Electron Transport, Fmn-binding Protein, Chain A"/>
    <property type="match status" value="1"/>
</dbReference>
<comment type="pathway">
    <text evidence="3">Cofactor metabolism; pyridoxal 5'-phosphate salvage; pyridoxal 5'-phosphate from pyridoxamine 5'-phosphate: step 1/1.</text>
</comment>
<protein>
    <recommendedName>
        <fullName evidence="14">Pyridoxine-5'-phosphate oxidase</fullName>
        <ecNumber evidence="7">1.4.3.5</ecNumber>
    </recommendedName>
    <alternativeName>
        <fullName evidence="15">Pyridoxamine-phosphate oxidase</fullName>
    </alternativeName>
</protein>
<comment type="pathway">
    <text evidence="4">Cofactor metabolism; pyridoxal 5'-phosphate salvage; pyridoxal 5'-phosphate from pyridoxine 5'-phosphate: step 1/1.</text>
</comment>
<evidence type="ECO:0000259" key="16">
    <source>
        <dbReference type="Pfam" id="PF01243"/>
    </source>
</evidence>
<dbReference type="NCBIfam" id="NF004231">
    <property type="entry name" value="PRK05679.1"/>
    <property type="match status" value="1"/>
</dbReference>
<evidence type="ECO:0000256" key="1">
    <source>
        <dbReference type="ARBA" id="ARBA00001917"/>
    </source>
</evidence>
<evidence type="ECO:0000256" key="2">
    <source>
        <dbReference type="ARBA" id="ARBA00003691"/>
    </source>
</evidence>
<comment type="caution">
    <text evidence="18">The sequence shown here is derived from an EMBL/GenBank/DDBJ whole genome shotgun (WGS) entry which is preliminary data.</text>
</comment>
<evidence type="ECO:0000256" key="15">
    <source>
        <dbReference type="ARBA" id="ARBA00077914"/>
    </source>
</evidence>
<dbReference type="FunFam" id="2.30.110.10:FF:000020">
    <property type="entry name" value="PNPO isoform 11"/>
    <property type="match status" value="1"/>
</dbReference>
<feature type="domain" description="Pyridoxamine 5'-phosphate oxidase N-terminal" evidence="16">
    <location>
        <begin position="35"/>
        <end position="143"/>
    </location>
</feature>
<dbReference type="GO" id="GO:0004733">
    <property type="term" value="F:pyridoxamine phosphate oxidase activity"/>
    <property type="evidence" value="ECO:0007669"/>
    <property type="project" value="UniProtKB-EC"/>
</dbReference>
<dbReference type="HAMAP" id="MF_01629">
    <property type="entry name" value="PdxH"/>
    <property type="match status" value="1"/>
</dbReference>
<evidence type="ECO:0000256" key="3">
    <source>
        <dbReference type="ARBA" id="ARBA00004738"/>
    </source>
</evidence>
<dbReference type="EC" id="1.4.3.5" evidence="7"/>
<dbReference type="PANTHER" id="PTHR10851">
    <property type="entry name" value="PYRIDOXINE-5-PHOSPHATE OXIDASE"/>
    <property type="match status" value="1"/>
</dbReference>
<gene>
    <name evidence="18" type="ORF">GBAR_LOCUS26117</name>
</gene>
<comment type="catalytic activity">
    <reaction evidence="12">
        <text>pyridoxamine 5'-phosphate + O2 + H2O = pyridoxal 5'-phosphate + H2O2 + NH4(+)</text>
        <dbReference type="Rhea" id="RHEA:15817"/>
        <dbReference type="ChEBI" id="CHEBI:15377"/>
        <dbReference type="ChEBI" id="CHEBI:15379"/>
        <dbReference type="ChEBI" id="CHEBI:16240"/>
        <dbReference type="ChEBI" id="CHEBI:28938"/>
        <dbReference type="ChEBI" id="CHEBI:58451"/>
        <dbReference type="ChEBI" id="CHEBI:597326"/>
        <dbReference type="EC" id="1.4.3.5"/>
    </reaction>
    <physiologicalReaction direction="left-to-right" evidence="12">
        <dbReference type="Rhea" id="RHEA:15818"/>
    </physiologicalReaction>
</comment>
<proteinExistence type="inferred from homology"/>
<keyword evidence="11" id="KW-0664">Pyridoxine biosynthesis</keyword>
<keyword evidence="10" id="KW-0560">Oxidoreductase</keyword>
<comment type="similarity">
    <text evidence="5">Belongs to the pyridoxamine 5'-phosphate oxidase family.</text>
</comment>
<evidence type="ECO:0000256" key="11">
    <source>
        <dbReference type="ARBA" id="ARBA00023096"/>
    </source>
</evidence>
<evidence type="ECO:0000256" key="4">
    <source>
        <dbReference type="ARBA" id="ARBA00005037"/>
    </source>
</evidence>
<dbReference type="InterPro" id="IPR011576">
    <property type="entry name" value="Pyridox_Oxase_N"/>
</dbReference>
<evidence type="ECO:0000256" key="6">
    <source>
        <dbReference type="ARBA" id="ARBA00011738"/>
    </source>
</evidence>
<evidence type="ECO:0000256" key="5">
    <source>
        <dbReference type="ARBA" id="ARBA00007301"/>
    </source>
</evidence>
<dbReference type="AlphaFoldDB" id="A0AA35X7Q0"/>
<dbReference type="Pfam" id="PF01243">
    <property type="entry name" value="PNPOx_N"/>
    <property type="match status" value="1"/>
</dbReference>
<dbReference type="PIRSF" id="PIRSF000190">
    <property type="entry name" value="Pyd_amn-ph_oxd"/>
    <property type="match status" value="1"/>
</dbReference>
<dbReference type="PROSITE" id="PS01064">
    <property type="entry name" value="PYRIDOX_OXIDASE"/>
    <property type="match status" value="1"/>
</dbReference>
<comment type="subunit">
    <text evidence="6">Homodimer.</text>
</comment>
<evidence type="ECO:0000256" key="8">
    <source>
        <dbReference type="ARBA" id="ARBA00022630"/>
    </source>
</evidence>
<evidence type="ECO:0000313" key="18">
    <source>
        <dbReference type="EMBL" id="CAI8047274.1"/>
    </source>
</evidence>
<evidence type="ECO:0000256" key="7">
    <source>
        <dbReference type="ARBA" id="ARBA00012801"/>
    </source>
</evidence>
<keyword evidence="19" id="KW-1185">Reference proteome</keyword>
<evidence type="ECO:0000256" key="12">
    <source>
        <dbReference type="ARBA" id="ARBA00050530"/>
    </source>
</evidence>
<accession>A0AA35X7Q0</accession>
<dbReference type="Proteomes" id="UP001174909">
    <property type="component" value="Unassembled WGS sequence"/>
</dbReference>
<dbReference type="InterPro" id="IPR019576">
    <property type="entry name" value="Pyridoxamine_oxidase_dimer_C"/>
</dbReference>
<evidence type="ECO:0000313" key="19">
    <source>
        <dbReference type="Proteomes" id="UP001174909"/>
    </source>
</evidence>
<evidence type="ECO:0000256" key="14">
    <source>
        <dbReference type="ARBA" id="ARBA00073441"/>
    </source>
</evidence>
<keyword evidence="9" id="KW-0288">FMN</keyword>
<dbReference type="InterPro" id="IPR012349">
    <property type="entry name" value="Split_barrel_FMN-bd"/>
</dbReference>
<feature type="domain" description="Pyridoxine 5'-phosphate oxidase dimerisation C-terminal" evidence="17">
    <location>
        <begin position="173"/>
        <end position="214"/>
    </location>
</feature>
<comment type="function">
    <text evidence="2">Catalyzes the oxidation of either pyridoxine 5'-phosphate (PNP) or pyridoxamine 5'-phosphate (PMP) into pyridoxal 5'-phosphate (PLP).</text>
</comment>
<evidence type="ECO:0000259" key="17">
    <source>
        <dbReference type="Pfam" id="PF10590"/>
    </source>
</evidence>
<evidence type="ECO:0000256" key="9">
    <source>
        <dbReference type="ARBA" id="ARBA00022643"/>
    </source>
</evidence>